<organism evidence="2 3">
    <name type="scientific">Clostridium neuense</name>
    <dbReference type="NCBI Taxonomy" id="1728934"/>
    <lineage>
        <taxon>Bacteria</taxon>
        <taxon>Bacillati</taxon>
        <taxon>Bacillota</taxon>
        <taxon>Clostridia</taxon>
        <taxon>Eubacteriales</taxon>
        <taxon>Clostridiaceae</taxon>
        <taxon>Clostridium</taxon>
    </lineage>
</organism>
<feature type="domain" description="HD" evidence="1">
    <location>
        <begin position="11"/>
        <end position="105"/>
    </location>
</feature>
<dbReference type="Pfam" id="PF01966">
    <property type="entry name" value="HD"/>
    <property type="match status" value="1"/>
</dbReference>
<evidence type="ECO:0000313" key="2">
    <source>
        <dbReference type="EMBL" id="MFL0250318.1"/>
    </source>
</evidence>
<dbReference type="SUPFAM" id="SSF109604">
    <property type="entry name" value="HD-domain/PDEase-like"/>
    <property type="match status" value="1"/>
</dbReference>
<dbReference type="RefSeq" id="WP_406787016.1">
    <property type="nucleotide sequence ID" value="NZ_JBJIAA010000005.1"/>
</dbReference>
<dbReference type="Gene3D" id="1.10.3210.10">
    <property type="entry name" value="Hypothetical protein af1432"/>
    <property type="match status" value="1"/>
</dbReference>
<evidence type="ECO:0000259" key="1">
    <source>
        <dbReference type="Pfam" id="PF01966"/>
    </source>
</evidence>
<gene>
    <name evidence="2" type="ORF">ACJDT4_07760</name>
</gene>
<protein>
    <submittedName>
        <fullName evidence="2">HD domain-containing protein</fullName>
    </submittedName>
</protein>
<dbReference type="Proteomes" id="UP001623592">
    <property type="component" value="Unassembled WGS sequence"/>
</dbReference>
<evidence type="ECO:0000313" key="3">
    <source>
        <dbReference type="Proteomes" id="UP001623592"/>
    </source>
</evidence>
<dbReference type="CDD" id="cd00077">
    <property type="entry name" value="HDc"/>
    <property type="match status" value="1"/>
</dbReference>
<sequence length="153" mass="17733">MVLYFDGDVRRINHAMKVYSFAKTIGELEDIGESKLLILEVAAVLHDIGIKESERKYNSSAGNYQEIEGPDVARDILKEFNLDKAFVDRVCYLIAHHHTYSQIDGLDYQILIEADFIINIFEDSIAKEKVEIIKDKYFKTKTGIRFIESMYMK</sequence>
<dbReference type="EMBL" id="JBJIAA010000005">
    <property type="protein sequence ID" value="MFL0250318.1"/>
    <property type="molecule type" value="Genomic_DNA"/>
</dbReference>
<proteinExistence type="predicted"/>
<accession>A0ABW8TCY0</accession>
<comment type="caution">
    <text evidence="2">The sequence shown here is derived from an EMBL/GenBank/DDBJ whole genome shotgun (WGS) entry which is preliminary data.</text>
</comment>
<name>A0ABW8TCY0_9CLOT</name>
<dbReference type="InterPro" id="IPR003607">
    <property type="entry name" value="HD/PDEase_dom"/>
</dbReference>
<dbReference type="InterPro" id="IPR006674">
    <property type="entry name" value="HD_domain"/>
</dbReference>
<keyword evidence="3" id="KW-1185">Reference proteome</keyword>
<reference evidence="2 3" key="1">
    <citation type="submission" date="2024-11" db="EMBL/GenBank/DDBJ databases">
        <authorList>
            <person name="Heng Y.C."/>
            <person name="Lim A.C.H."/>
            <person name="Lee J.K.Y."/>
            <person name="Kittelmann S."/>
        </authorList>
    </citation>
    <scope>NUCLEOTIDE SEQUENCE [LARGE SCALE GENOMIC DNA]</scope>
    <source>
        <strain evidence="2 3">WILCCON 0114</strain>
    </source>
</reference>